<evidence type="ECO:0000259" key="2">
    <source>
        <dbReference type="PROSITE" id="PS50977"/>
    </source>
</evidence>
<organism evidence="3">
    <name type="scientific">freshwater metagenome</name>
    <dbReference type="NCBI Taxonomy" id="449393"/>
    <lineage>
        <taxon>unclassified sequences</taxon>
        <taxon>metagenomes</taxon>
        <taxon>ecological metagenomes</taxon>
    </lineage>
</organism>
<dbReference type="PRINTS" id="PR00455">
    <property type="entry name" value="HTHTETR"/>
</dbReference>
<proteinExistence type="predicted"/>
<reference evidence="3" key="1">
    <citation type="submission" date="2020-05" db="EMBL/GenBank/DDBJ databases">
        <authorList>
            <person name="Chiriac C."/>
            <person name="Salcher M."/>
            <person name="Ghai R."/>
            <person name="Kavagutti S V."/>
        </authorList>
    </citation>
    <scope>NUCLEOTIDE SEQUENCE</scope>
</reference>
<dbReference type="InterPro" id="IPR041490">
    <property type="entry name" value="KstR2_TetR_C"/>
</dbReference>
<dbReference type="SUPFAM" id="SSF46689">
    <property type="entry name" value="Homeodomain-like"/>
    <property type="match status" value="1"/>
</dbReference>
<dbReference type="PANTHER" id="PTHR30055">
    <property type="entry name" value="HTH-TYPE TRANSCRIPTIONAL REGULATOR RUTR"/>
    <property type="match status" value="1"/>
</dbReference>
<accession>A0A6J6U5Y7</accession>
<dbReference type="EMBL" id="CAEZYQ010000017">
    <property type="protein sequence ID" value="CAB4754454.1"/>
    <property type="molecule type" value="Genomic_DNA"/>
</dbReference>
<protein>
    <submittedName>
        <fullName evidence="3">Unannotated protein</fullName>
    </submittedName>
</protein>
<dbReference type="InterPro" id="IPR009057">
    <property type="entry name" value="Homeodomain-like_sf"/>
</dbReference>
<dbReference type="GO" id="GO:0000976">
    <property type="term" value="F:transcription cis-regulatory region binding"/>
    <property type="evidence" value="ECO:0007669"/>
    <property type="project" value="TreeGrafter"/>
</dbReference>
<evidence type="ECO:0000256" key="1">
    <source>
        <dbReference type="ARBA" id="ARBA00023125"/>
    </source>
</evidence>
<evidence type="ECO:0000313" key="3">
    <source>
        <dbReference type="EMBL" id="CAB4754454.1"/>
    </source>
</evidence>
<dbReference type="InterPro" id="IPR001647">
    <property type="entry name" value="HTH_TetR"/>
</dbReference>
<feature type="domain" description="HTH tetR-type" evidence="2">
    <location>
        <begin position="25"/>
        <end position="85"/>
    </location>
</feature>
<sequence length="214" mass="22918">MPGVVAEAAGPRAWEQWREYAADPTADLPRILGAALTAFAEHGYHGTSIRDIAAAAGLSVPGVYHHHRSKQEILRALMDVAMDELLGRSEAALASAGTDPAARFDALVESFVRFHMSRRPQAFVGSSEIRSLEPDNRAAYVARRDAAQRLVEDAVRDGVAAGVLAAEHPDEVARAISSLCVGVASWYRPDGPLTPDQVVERHLVLARRIAGAPG</sequence>
<dbReference type="InterPro" id="IPR036271">
    <property type="entry name" value="Tet_transcr_reg_TetR-rel_C_sf"/>
</dbReference>
<dbReference type="GO" id="GO:0003700">
    <property type="term" value="F:DNA-binding transcription factor activity"/>
    <property type="evidence" value="ECO:0007669"/>
    <property type="project" value="TreeGrafter"/>
</dbReference>
<dbReference type="PANTHER" id="PTHR30055:SF237">
    <property type="entry name" value="TRANSCRIPTIONAL REPRESSOR MCE3R"/>
    <property type="match status" value="1"/>
</dbReference>
<gene>
    <name evidence="3" type="ORF">UFOPK2761_02203</name>
</gene>
<dbReference type="InterPro" id="IPR050109">
    <property type="entry name" value="HTH-type_TetR-like_transc_reg"/>
</dbReference>
<dbReference type="AlphaFoldDB" id="A0A6J6U5Y7"/>
<dbReference type="PROSITE" id="PS50977">
    <property type="entry name" value="HTH_TETR_2"/>
    <property type="match status" value="1"/>
</dbReference>
<dbReference type="Pfam" id="PF00440">
    <property type="entry name" value="TetR_N"/>
    <property type="match status" value="1"/>
</dbReference>
<name>A0A6J6U5Y7_9ZZZZ</name>
<dbReference type="SUPFAM" id="SSF48498">
    <property type="entry name" value="Tetracyclin repressor-like, C-terminal domain"/>
    <property type="match status" value="1"/>
</dbReference>
<dbReference type="Pfam" id="PF17932">
    <property type="entry name" value="TetR_C_24"/>
    <property type="match status" value="1"/>
</dbReference>
<dbReference type="Gene3D" id="1.10.357.10">
    <property type="entry name" value="Tetracycline Repressor, domain 2"/>
    <property type="match status" value="1"/>
</dbReference>
<keyword evidence="1" id="KW-0238">DNA-binding</keyword>